<dbReference type="PANTHER" id="PTHR16238:SF7">
    <property type="entry name" value="GEM-ASSOCIATED PROTEIN 8"/>
    <property type="match status" value="1"/>
</dbReference>
<dbReference type="Pfam" id="PF15348">
    <property type="entry name" value="GEMIN8"/>
    <property type="match status" value="1"/>
</dbReference>
<dbReference type="InterPro" id="IPR034754">
    <property type="entry name" value="GEMIN8"/>
</dbReference>
<dbReference type="PANTHER" id="PTHR16238">
    <property type="entry name" value="GEM-ASSOCIATED PROTEIN 8"/>
    <property type="match status" value="1"/>
</dbReference>
<dbReference type="Proteomes" id="UP000515204">
    <property type="component" value="Unplaced"/>
</dbReference>
<name>A0A6P3WRD8_DINQU</name>
<evidence type="ECO:0000256" key="2">
    <source>
        <dbReference type="SAM" id="MobiDB-lite"/>
    </source>
</evidence>
<evidence type="ECO:0000313" key="4">
    <source>
        <dbReference type="RefSeq" id="XP_014468309.1"/>
    </source>
</evidence>
<dbReference type="GO" id="GO:0032797">
    <property type="term" value="C:SMN complex"/>
    <property type="evidence" value="ECO:0007669"/>
    <property type="project" value="InterPro"/>
</dbReference>
<feature type="compositionally biased region" description="Basic residues" evidence="2">
    <location>
        <begin position="160"/>
        <end position="169"/>
    </location>
</feature>
<protein>
    <submittedName>
        <fullName evidence="4">Gem-associated protein 8-like</fullName>
    </submittedName>
</protein>
<keyword evidence="3" id="KW-1185">Reference proteome</keyword>
<dbReference type="RefSeq" id="XP_014468309.1">
    <property type="nucleotide sequence ID" value="XM_014612823.1"/>
</dbReference>
<feature type="region of interest" description="Disordered" evidence="2">
    <location>
        <begin position="155"/>
        <end position="176"/>
    </location>
</feature>
<accession>A0A6P3WRD8</accession>
<evidence type="ECO:0000313" key="3">
    <source>
        <dbReference type="Proteomes" id="UP000515204"/>
    </source>
</evidence>
<dbReference type="KEGG" id="dqu:106741133"/>
<dbReference type="OrthoDB" id="5989213at2759"/>
<proteinExistence type="predicted"/>
<organism evidence="3 4">
    <name type="scientific">Dinoponera quadriceps</name>
    <name type="common">South American ant</name>
    <dbReference type="NCBI Taxonomy" id="609295"/>
    <lineage>
        <taxon>Eukaryota</taxon>
        <taxon>Metazoa</taxon>
        <taxon>Ecdysozoa</taxon>
        <taxon>Arthropoda</taxon>
        <taxon>Hexapoda</taxon>
        <taxon>Insecta</taxon>
        <taxon>Pterygota</taxon>
        <taxon>Neoptera</taxon>
        <taxon>Endopterygota</taxon>
        <taxon>Hymenoptera</taxon>
        <taxon>Apocrita</taxon>
        <taxon>Aculeata</taxon>
        <taxon>Formicoidea</taxon>
        <taxon>Formicidae</taxon>
        <taxon>Ponerinae</taxon>
        <taxon>Ponerini</taxon>
        <taxon>Dinoponera</taxon>
    </lineage>
</organism>
<evidence type="ECO:0000256" key="1">
    <source>
        <dbReference type="SAM" id="Coils"/>
    </source>
</evidence>
<dbReference type="GeneID" id="106741133"/>
<feature type="coiled-coil region" evidence="1">
    <location>
        <begin position="86"/>
        <end position="143"/>
    </location>
</feature>
<gene>
    <name evidence="4" type="primary">LOC106741133</name>
</gene>
<keyword evidence="1" id="KW-0175">Coiled coil</keyword>
<reference evidence="4" key="1">
    <citation type="submission" date="2025-08" db="UniProtKB">
        <authorList>
            <consortium name="RefSeq"/>
        </authorList>
    </citation>
    <scope>IDENTIFICATION</scope>
</reference>
<dbReference type="AlphaFoldDB" id="A0A6P3WRD8"/>
<dbReference type="GO" id="GO:0000387">
    <property type="term" value="P:spliceosomal snRNP assembly"/>
    <property type="evidence" value="ECO:0007669"/>
    <property type="project" value="InterPro"/>
</dbReference>
<sequence length="238" mass="28108">MEFVPTRRNRKCKKKRHWRKRLRDQIRVEVEVRSSKHRKITPGHANTFVVRGPSTSTMQADAFWKNYTAAQDWQTKHNVTWWRSRCMALEHENEILRNKIRSLLNQSDCPDIMLAKANYHEENTNEEQEEAAYNEEAEELEFTVTEEMLRFFEKSERHRREMKQKHKSDKAKCKKESVEGNLITDGAASARARKEEANELYGDASSKILAMETALQATLDNYKDKVKPQFWPNIPLKP</sequence>